<reference evidence="1" key="1">
    <citation type="submission" date="2020-03" db="EMBL/GenBank/DDBJ databases">
        <authorList>
            <person name="Weist P."/>
        </authorList>
    </citation>
    <scope>NUCLEOTIDE SEQUENCE</scope>
</reference>
<organism evidence="1 2">
    <name type="scientific">Pleuronectes platessa</name>
    <name type="common">European plaice</name>
    <dbReference type="NCBI Taxonomy" id="8262"/>
    <lineage>
        <taxon>Eukaryota</taxon>
        <taxon>Metazoa</taxon>
        <taxon>Chordata</taxon>
        <taxon>Craniata</taxon>
        <taxon>Vertebrata</taxon>
        <taxon>Euteleostomi</taxon>
        <taxon>Actinopterygii</taxon>
        <taxon>Neopterygii</taxon>
        <taxon>Teleostei</taxon>
        <taxon>Neoteleostei</taxon>
        <taxon>Acanthomorphata</taxon>
        <taxon>Carangaria</taxon>
        <taxon>Pleuronectiformes</taxon>
        <taxon>Pleuronectoidei</taxon>
        <taxon>Pleuronectidae</taxon>
        <taxon>Pleuronectes</taxon>
    </lineage>
</organism>
<gene>
    <name evidence="1" type="ORF">PLEPLA_LOCUS47838</name>
</gene>
<keyword evidence="2" id="KW-1185">Reference proteome</keyword>
<name>A0A9N7W3X9_PLEPL</name>
<proteinExistence type="predicted"/>
<accession>A0A9N7W3X9</accession>
<evidence type="ECO:0000313" key="1">
    <source>
        <dbReference type="EMBL" id="CAB1460001.1"/>
    </source>
</evidence>
<dbReference type="EMBL" id="CADEAL010004456">
    <property type="protein sequence ID" value="CAB1460001.1"/>
    <property type="molecule type" value="Genomic_DNA"/>
</dbReference>
<dbReference type="AlphaFoldDB" id="A0A9N7W3X9"/>
<evidence type="ECO:0000313" key="2">
    <source>
        <dbReference type="Proteomes" id="UP001153269"/>
    </source>
</evidence>
<protein>
    <submittedName>
        <fullName evidence="1">Uncharacterized protein</fullName>
    </submittedName>
</protein>
<comment type="caution">
    <text evidence="1">The sequence shown here is derived from an EMBL/GenBank/DDBJ whole genome shotgun (WGS) entry which is preliminary data.</text>
</comment>
<dbReference type="Proteomes" id="UP001153269">
    <property type="component" value="Unassembled WGS sequence"/>
</dbReference>
<sequence>MDASVPSIPARDLRRVKERTDSVVRCLRAPPTLHPGKGEFLFTVYNTREEGSVKVSCSRGHADFLLHHQELIFIYSPGARAPKARETLNMIEWVELNKPDRNCCVHTEYFTERKGVLSGSVRGFGCHQTAAKTGNHLRVGEQSQSSIYSGLWRKVRCTSGLCTSLASLTSPSSLTSLTSLTSLSLTFYLSI</sequence>